<dbReference type="AlphaFoldDB" id="A0A9Q1EU67"/>
<comment type="caution">
    <text evidence="2">The sequence shown here is derived from an EMBL/GenBank/DDBJ whole genome shotgun (WGS) entry which is preliminary data.</text>
</comment>
<dbReference type="EMBL" id="JAINUF010000012">
    <property type="protein sequence ID" value="KAJ8345121.1"/>
    <property type="molecule type" value="Genomic_DNA"/>
</dbReference>
<dbReference type="Proteomes" id="UP001152622">
    <property type="component" value="Chromosome 12"/>
</dbReference>
<evidence type="ECO:0000313" key="2">
    <source>
        <dbReference type="EMBL" id="KAJ8345121.1"/>
    </source>
</evidence>
<dbReference type="OrthoDB" id="8954335at2759"/>
<evidence type="ECO:0000256" key="1">
    <source>
        <dbReference type="SAM" id="MobiDB-lite"/>
    </source>
</evidence>
<dbReference type="InterPro" id="IPR027417">
    <property type="entry name" value="P-loop_NTPase"/>
</dbReference>
<proteinExistence type="predicted"/>
<name>A0A9Q1EU67_SYNKA</name>
<protein>
    <recommendedName>
        <fullName evidence="4">AIG1-type G domain-containing protein</fullName>
    </recommendedName>
</protein>
<feature type="compositionally biased region" description="Basic and acidic residues" evidence="1">
    <location>
        <begin position="24"/>
        <end position="38"/>
    </location>
</feature>
<reference evidence="2" key="1">
    <citation type="journal article" date="2023" name="Science">
        <title>Genome structures resolve the early diversification of teleost fishes.</title>
        <authorList>
            <person name="Parey E."/>
            <person name="Louis A."/>
            <person name="Montfort J."/>
            <person name="Bouchez O."/>
            <person name="Roques C."/>
            <person name="Iampietro C."/>
            <person name="Lluch J."/>
            <person name="Castinel A."/>
            <person name="Donnadieu C."/>
            <person name="Desvignes T."/>
            <person name="Floi Bucao C."/>
            <person name="Jouanno E."/>
            <person name="Wen M."/>
            <person name="Mejri S."/>
            <person name="Dirks R."/>
            <person name="Jansen H."/>
            <person name="Henkel C."/>
            <person name="Chen W.J."/>
            <person name="Zahm M."/>
            <person name="Cabau C."/>
            <person name="Klopp C."/>
            <person name="Thompson A.W."/>
            <person name="Robinson-Rechavi M."/>
            <person name="Braasch I."/>
            <person name="Lecointre G."/>
            <person name="Bobe J."/>
            <person name="Postlethwait J.H."/>
            <person name="Berthelot C."/>
            <person name="Roest Crollius H."/>
            <person name="Guiguen Y."/>
        </authorList>
    </citation>
    <scope>NUCLEOTIDE SEQUENCE</scope>
    <source>
        <strain evidence="2">WJC10195</strain>
    </source>
</reference>
<accession>A0A9Q1EU67</accession>
<sequence>MSAYSPQPEDRQEVEGQNGAEEAAIEKPMEKGMLEHQPHPQPQQPQPEPRDQERSSKRVQSAVPRQTRGVAEMRLVLLGRPGSGKSAAANAVLGREESETGGDDADDMCAHGSYRAFVTDPPPRAPGPEAQARRCEQRNAPQPPRRKMKGSCPMARE</sequence>
<keyword evidence="3" id="KW-1185">Reference proteome</keyword>
<dbReference type="Gene3D" id="3.40.50.300">
    <property type="entry name" value="P-loop containing nucleotide triphosphate hydrolases"/>
    <property type="match status" value="1"/>
</dbReference>
<evidence type="ECO:0000313" key="3">
    <source>
        <dbReference type="Proteomes" id="UP001152622"/>
    </source>
</evidence>
<evidence type="ECO:0008006" key="4">
    <source>
        <dbReference type="Google" id="ProtNLM"/>
    </source>
</evidence>
<organism evidence="2 3">
    <name type="scientific">Synaphobranchus kaupii</name>
    <name type="common">Kaup's arrowtooth eel</name>
    <dbReference type="NCBI Taxonomy" id="118154"/>
    <lineage>
        <taxon>Eukaryota</taxon>
        <taxon>Metazoa</taxon>
        <taxon>Chordata</taxon>
        <taxon>Craniata</taxon>
        <taxon>Vertebrata</taxon>
        <taxon>Euteleostomi</taxon>
        <taxon>Actinopterygii</taxon>
        <taxon>Neopterygii</taxon>
        <taxon>Teleostei</taxon>
        <taxon>Anguilliformes</taxon>
        <taxon>Synaphobranchidae</taxon>
        <taxon>Synaphobranchus</taxon>
    </lineage>
</organism>
<feature type="region of interest" description="Disordered" evidence="1">
    <location>
        <begin position="1"/>
        <end position="157"/>
    </location>
</feature>
<gene>
    <name evidence="2" type="ORF">SKAU_G00293140</name>
</gene>